<protein>
    <recommendedName>
        <fullName evidence="1">GST N-terminal domain-containing protein</fullName>
    </recommendedName>
</protein>
<sequence length="140" mass="15953">MAPTKKVILHYFDLGSKGCGEVVRLILRELRINFEDKRYAYNDTWAKLSKTYQEKGLSVAGKLPVLEMDGHILSQHIPLLRYLSRSAGNYDGSSSYDNWLADAVSDIYVDWRAAMPETLKALKKAISERPNVKEYIASRL</sequence>
<gene>
    <name evidence="2" type="ORF">PV05_07710</name>
</gene>
<feature type="domain" description="GST N-terminal" evidence="1">
    <location>
        <begin position="7"/>
        <end position="91"/>
    </location>
</feature>
<dbReference type="OrthoDB" id="414243at2759"/>
<dbReference type="STRING" id="348802.A0A0D2CQ24"/>
<dbReference type="AlphaFoldDB" id="A0A0D2CQ24"/>
<dbReference type="Proteomes" id="UP000054342">
    <property type="component" value="Unassembled WGS sequence"/>
</dbReference>
<dbReference type="CDD" id="cd03039">
    <property type="entry name" value="GST_N_Sigma_like"/>
    <property type="match status" value="1"/>
</dbReference>
<dbReference type="InterPro" id="IPR036249">
    <property type="entry name" value="Thioredoxin-like_sf"/>
</dbReference>
<dbReference type="RefSeq" id="XP_013312621.1">
    <property type="nucleotide sequence ID" value="XM_013457167.1"/>
</dbReference>
<dbReference type="Gene3D" id="1.20.1050.130">
    <property type="match status" value="1"/>
</dbReference>
<dbReference type="GO" id="GO:0006749">
    <property type="term" value="P:glutathione metabolic process"/>
    <property type="evidence" value="ECO:0007669"/>
    <property type="project" value="TreeGrafter"/>
</dbReference>
<dbReference type="EMBL" id="KN847321">
    <property type="protein sequence ID" value="KIW52037.1"/>
    <property type="molecule type" value="Genomic_DNA"/>
</dbReference>
<organism evidence="2 3">
    <name type="scientific">Exophiala xenobiotica</name>
    <dbReference type="NCBI Taxonomy" id="348802"/>
    <lineage>
        <taxon>Eukaryota</taxon>
        <taxon>Fungi</taxon>
        <taxon>Dikarya</taxon>
        <taxon>Ascomycota</taxon>
        <taxon>Pezizomycotina</taxon>
        <taxon>Eurotiomycetes</taxon>
        <taxon>Chaetothyriomycetidae</taxon>
        <taxon>Chaetothyriales</taxon>
        <taxon>Herpotrichiellaceae</taxon>
        <taxon>Exophiala</taxon>
    </lineage>
</organism>
<dbReference type="GO" id="GO:0004364">
    <property type="term" value="F:glutathione transferase activity"/>
    <property type="evidence" value="ECO:0007669"/>
    <property type="project" value="TreeGrafter"/>
</dbReference>
<proteinExistence type="predicted"/>
<dbReference type="Pfam" id="PF02798">
    <property type="entry name" value="GST_N"/>
    <property type="match status" value="1"/>
</dbReference>
<evidence type="ECO:0000313" key="3">
    <source>
        <dbReference type="Proteomes" id="UP000054342"/>
    </source>
</evidence>
<name>A0A0D2CQ24_9EURO</name>
<dbReference type="PANTHER" id="PTHR11571:SF150">
    <property type="entry name" value="GLUTATHIONE S-TRANSFERASE"/>
    <property type="match status" value="1"/>
</dbReference>
<keyword evidence="3" id="KW-1185">Reference proteome</keyword>
<evidence type="ECO:0000259" key="1">
    <source>
        <dbReference type="PROSITE" id="PS50404"/>
    </source>
</evidence>
<dbReference type="PANTHER" id="PTHR11571">
    <property type="entry name" value="GLUTATHIONE S-TRANSFERASE"/>
    <property type="match status" value="1"/>
</dbReference>
<dbReference type="GeneID" id="25329618"/>
<evidence type="ECO:0000313" key="2">
    <source>
        <dbReference type="EMBL" id="KIW52037.1"/>
    </source>
</evidence>
<dbReference type="PROSITE" id="PS50404">
    <property type="entry name" value="GST_NTER"/>
    <property type="match status" value="1"/>
</dbReference>
<dbReference type="HOGENOM" id="CLU_039475_3_0_1"/>
<dbReference type="SUPFAM" id="SSF52833">
    <property type="entry name" value="Thioredoxin-like"/>
    <property type="match status" value="1"/>
</dbReference>
<reference evidence="2 3" key="1">
    <citation type="submission" date="2015-01" db="EMBL/GenBank/DDBJ databases">
        <title>The Genome Sequence of Exophiala xenobiotica CBS118157.</title>
        <authorList>
            <consortium name="The Broad Institute Genomics Platform"/>
            <person name="Cuomo C."/>
            <person name="de Hoog S."/>
            <person name="Gorbushina A."/>
            <person name="Stielow B."/>
            <person name="Teixiera M."/>
            <person name="Abouelleil A."/>
            <person name="Chapman S.B."/>
            <person name="Priest M."/>
            <person name="Young S.K."/>
            <person name="Wortman J."/>
            <person name="Nusbaum C."/>
            <person name="Birren B."/>
        </authorList>
    </citation>
    <scope>NUCLEOTIDE SEQUENCE [LARGE SCALE GENOMIC DNA]</scope>
    <source>
        <strain evidence="2 3">CBS 118157</strain>
    </source>
</reference>
<accession>A0A0D2CQ24</accession>
<dbReference type="InterPro" id="IPR004045">
    <property type="entry name" value="Glutathione_S-Trfase_N"/>
</dbReference>
<dbReference type="InterPro" id="IPR050213">
    <property type="entry name" value="GST_superfamily"/>
</dbReference>